<accession>A0ABQ2C3B1</accession>
<evidence type="ECO:0000313" key="3">
    <source>
        <dbReference type="Proteomes" id="UP000624701"/>
    </source>
</evidence>
<dbReference type="Proteomes" id="UP000624701">
    <property type="component" value="Unassembled WGS sequence"/>
</dbReference>
<feature type="domain" description="Thioredoxin" evidence="1">
    <location>
        <begin position="236"/>
        <end position="380"/>
    </location>
</feature>
<dbReference type="EMBL" id="BMDQ01000002">
    <property type="protein sequence ID" value="GGI57608.1"/>
    <property type="molecule type" value="Genomic_DNA"/>
</dbReference>
<dbReference type="PANTHER" id="PTHR42852:SF13">
    <property type="entry name" value="PROTEIN DIPZ"/>
    <property type="match status" value="1"/>
</dbReference>
<dbReference type="InterPro" id="IPR013766">
    <property type="entry name" value="Thioredoxin_domain"/>
</dbReference>
<proteinExistence type="predicted"/>
<dbReference type="RefSeq" id="WP_188374518.1">
    <property type="nucleotide sequence ID" value="NZ_BMDQ01000002.1"/>
</dbReference>
<dbReference type="PROSITE" id="PS51352">
    <property type="entry name" value="THIOREDOXIN_2"/>
    <property type="match status" value="1"/>
</dbReference>
<evidence type="ECO:0000313" key="2">
    <source>
        <dbReference type="EMBL" id="GGI57608.1"/>
    </source>
</evidence>
<sequence length="380" mass="43858">MKKTILYIVLINVLLSCKKEITTPLAVVNSNLATSSSNVGWDKITSQSCLYNLKTSINGKIINNEKKEISQQFPNLQKIVSYKDNVMTNITLTNDEGSSIIKYEENTLIGLNKIPYEKPKINPVIELKEKIEDYYLIDTLWNNTDVFYLDSKKNNDTYIFNKETKLLIAYLSETGYGLSTLTFEDYREVNGYLLPFKKKNFVPKSAYIQEYTFQERKLNVIFPDNQFELNKDLTYLKKGSLIPDFTLPTVSDDNKVFSNNDLEGKVTLIDFWATWCKPCIKEFPVIEKYYNTYKNKGFNVISISLDTDIERLKSFSRKKIFPWTTSLYSADGLKGDIAKKFQLASLPKLILVNKEGRIIAMDKELRHDKLGKVLSEILDN</sequence>
<dbReference type="SUPFAM" id="SSF52833">
    <property type="entry name" value="Thioredoxin-like"/>
    <property type="match status" value="1"/>
</dbReference>
<reference evidence="3" key="1">
    <citation type="journal article" date="2019" name="Int. J. Syst. Evol. Microbiol.">
        <title>The Global Catalogue of Microorganisms (GCM) 10K type strain sequencing project: providing services to taxonomists for standard genome sequencing and annotation.</title>
        <authorList>
            <consortium name="The Broad Institute Genomics Platform"/>
            <consortium name="The Broad Institute Genome Sequencing Center for Infectious Disease"/>
            <person name="Wu L."/>
            <person name="Ma J."/>
        </authorList>
    </citation>
    <scope>NUCLEOTIDE SEQUENCE [LARGE SCALE GENOMIC DNA]</scope>
    <source>
        <strain evidence="3">CCM 8681</strain>
    </source>
</reference>
<comment type="caution">
    <text evidence="2">The sequence shown here is derived from an EMBL/GenBank/DDBJ whole genome shotgun (WGS) entry which is preliminary data.</text>
</comment>
<dbReference type="PANTHER" id="PTHR42852">
    <property type="entry name" value="THIOL:DISULFIDE INTERCHANGE PROTEIN DSBE"/>
    <property type="match status" value="1"/>
</dbReference>
<name>A0ABQ2C3B1_9FLAO</name>
<dbReference type="InterPro" id="IPR050553">
    <property type="entry name" value="Thioredoxin_ResA/DsbE_sf"/>
</dbReference>
<dbReference type="PROSITE" id="PS51257">
    <property type="entry name" value="PROKAR_LIPOPROTEIN"/>
    <property type="match status" value="1"/>
</dbReference>
<keyword evidence="3" id="KW-1185">Reference proteome</keyword>
<evidence type="ECO:0000259" key="1">
    <source>
        <dbReference type="PROSITE" id="PS51352"/>
    </source>
</evidence>
<dbReference type="InterPro" id="IPR036249">
    <property type="entry name" value="Thioredoxin-like_sf"/>
</dbReference>
<dbReference type="Gene3D" id="3.40.30.10">
    <property type="entry name" value="Glutaredoxin"/>
    <property type="match status" value="1"/>
</dbReference>
<protein>
    <recommendedName>
        <fullName evidence="1">Thioredoxin domain-containing protein</fullName>
    </recommendedName>
</protein>
<gene>
    <name evidence="2" type="ORF">GCM10011444_19170</name>
</gene>
<dbReference type="CDD" id="cd02966">
    <property type="entry name" value="TlpA_like_family"/>
    <property type="match status" value="1"/>
</dbReference>
<dbReference type="Pfam" id="PF08534">
    <property type="entry name" value="Redoxin"/>
    <property type="match status" value="1"/>
</dbReference>
<organism evidence="2 3">
    <name type="scientific">Winogradskyella haliclonae</name>
    <dbReference type="NCBI Taxonomy" id="2048558"/>
    <lineage>
        <taxon>Bacteria</taxon>
        <taxon>Pseudomonadati</taxon>
        <taxon>Bacteroidota</taxon>
        <taxon>Flavobacteriia</taxon>
        <taxon>Flavobacteriales</taxon>
        <taxon>Flavobacteriaceae</taxon>
        <taxon>Winogradskyella</taxon>
    </lineage>
</organism>
<dbReference type="InterPro" id="IPR013740">
    <property type="entry name" value="Redoxin"/>
</dbReference>